<sequence length="332" mass="37719">MKCRNCGTENDDKALFCMDCGAKLQNDDFDKTLNINKDYEYDTEKIVENNSFKDNSMGFKQKGTIFAVVVVGLIAFSLIFNFGFNKYKLSKLESSAVANMESKNYDIAREKYRELYEKTENKKYLDEINKIDSSLESKENLAKATQNFENRAYDRALEYLENINTEDVEVISKKEKLKEKINAAVNSEISLLIGNNEYDSALSAIEAYIAVDSENEEFKSLKDKITTDKVSYEEKVKSEAQIQEQKARADELEAQVVKLKKSNAANLIGTYQYVTSKRANVRSGPGFSYGVSYSLYRGDAVYVFDTKSADGRTWCNIGNGWISYRTLNGEAK</sequence>
<evidence type="ECO:0000313" key="5">
    <source>
        <dbReference type="Proteomes" id="UP000783742"/>
    </source>
</evidence>
<dbReference type="Pfam" id="PF13240">
    <property type="entry name" value="Zn_Ribbon_1"/>
    <property type="match status" value="1"/>
</dbReference>
<organism evidence="4 5">
    <name type="scientific">Peptoniphilus ovalis</name>
    <dbReference type="NCBI Taxonomy" id="2841503"/>
    <lineage>
        <taxon>Bacteria</taxon>
        <taxon>Bacillati</taxon>
        <taxon>Bacillota</taxon>
        <taxon>Tissierellia</taxon>
        <taxon>Tissierellales</taxon>
        <taxon>Peptoniphilaceae</taxon>
        <taxon>Peptoniphilus</taxon>
    </lineage>
</organism>
<gene>
    <name evidence="4" type="ORF">KQI68_00550</name>
</gene>
<evidence type="ECO:0000259" key="3">
    <source>
        <dbReference type="PROSITE" id="PS51781"/>
    </source>
</evidence>
<feature type="domain" description="SH3b" evidence="3">
    <location>
        <begin position="269"/>
        <end position="332"/>
    </location>
</feature>
<keyword evidence="2" id="KW-0472">Membrane</keyword>
<name>A0ABS6FDS6_9FIRM</name>
<keyword evidence="1" id="KW-0175">Coiled coil</keyword>
<feature type="coiled-coil region" evidence="1">
    <location>
        <begin position="235"/>
        <end position="262"/>
    </location>
</feature>
<dbReference type="InterPro" id="IPR026870">
    <property type="entry name" value="Zinc_ribbon_dom"/>
</dbReference>
<dbReference type="PROSITE" id="PS51781">
    <property type="entry name" value="SH3B"/>
    <property type="match status" value="1"/>
</dbReference>
<evidence type="ECO:0000313" key="4">
    <source>
        <dbReference type="EMBL" id="MBU5668320.1"/>
    </source>
</evidence>
<dbReference type="RefSeq" id="WP_216547991.1">
    <property type="nucleotide sequence ID" value="NZ_JAHLQO010000001.1"/>
</dbReference>
<evidence type="ECO:0000256" key="2">
    <source>
        <dbReference type="SAM" id="Phobius"/>
    </source>
</evidence>
<feature type="transmembrane region" description="Helical" evidence="2">
    <location>
        <begin position="65"/>
        <end position="84"/>
    </location>
</feature>
<proteinExistence type="predicted"/>
<reference evidence="4 5" key="1">
    <citation type="submission" date="2021-06" db="EMBL/GenBank/DDBJ databases">
        <authorList>
            <person name="Sun Q."/>
            <person name="Li D."/>
        </authorList>
    </citation>
    <scope>NUCLEOTIDE SEQUENCE [LARGE SCALE GENOMIC DNA]</scope>
    <source>
        <strain evidence="4 5">MSJ-1</strain>
    </source>
</reference>
<accession>A0ABS6FDS6</accession>
<dbReference type="EMBL" id="JAHLQO010000001">
    <property type="protein sequence ID" value="MBU5668320.1"/>
    <property type="molecule type" value="Genomic_DNA"/>
</dbReference>
<dbReference type="Proteomes" id="UP000783742">
    <property type="component" value="Unassembled WGS sequence"/>
</dbReference>
<protein>
    <submittedName>
        <fullName evidence="4">Zinc-ribbon domain-containing protein</fullName>
    </submittedName>
</protein>
<comment type="caution">
    <text evidence="4">The sequence shown here is derived from an EMBL/GenBank/DDBJ whole genome shotgun (WGS) entry which is preliminary data.</text>
</comment>
<evidence type="ECO:0000256" key="1">
    <source>
        <dbReference type="SAM" id="Coils"/>
    </source>
</evidence>
<keyword evidence="2" id="KW-0812">Transmembrane</keyword>
<keyword evidence="5" id="KW-1185">Reference proteome</keyword>
<keyword evidence="2" id="KW-1133">Transmembrane helix</keyword>
<dbReference type="InterPro" id="IPR003646">
    <property type="entry name" value="SH3-like_bac-type"/>
</dbReference>